<keyword evidence="1" id="KW-0732">Signal</keyword>
<evidence type="ECO:0000256" key="1">
    <source>
        <dbReference type="SAM" id="SignalP"/>
    </source>
</evidence>
<evidence type="ECO:0000313" key="2">
    <source>
        <dbReference type="EMBL" id="CAL5138520.1"/>
    </source>
</evidence>
<dbReference type="EMBL" id="CAXLJL010000490">
    <property type="protein sequence ID" value="CAL5138520.1"/>
    <property type="molecule type" value="Genomic_DNA"/>
</dbReference>
<gene>
    <name evidence="2" type="ORF">CDAUBV1_LOCUS13351</name>
</gene>
<organism evidence="2 3">
    <name type="scientific">Calicophoron daubneyi</name>
    <name type="common">Rumen fluke</name>
    <name type="synonym">Paramphistomum daubneyi</name>
    <dbReference type="NCBI Taxonomy" id="300641"/>
    <lineage>
        <taxon>Eukaryota</taxon>
        <taxon>Metazoa</taxon>
        <taxon>Spiralia</taxon>
        <taxon>Lophotrochozoa</taxon>
        <taxon>Platyhelminthes</taxon>
        <taxon>Trematoda</taxon>
        <taxon>Digenea</taxon>
        <taxon>Plagiorchiida</taxon>
        <taxon>Pronocephalata</taxon>
        <taxon>Paramphistomoidea</taxon>
        <taxon>Paramphistomidae</taxon>
        <taxon>Calicophoron</taxon>
    </lineage>
</organism>
<feature type="signal peptide" evidence="1">
    <location>
        <begin position="1"/>
        <end position="18"/>
    </location>
</feature>
<dbReference type="AlphaFoldDB" id="A0AAV2TP25"/>
<comment type="caution">
    <text evidence="2">The sequence shown here is derived from an EMBL/GenBank/DDBJ whole genome shotgun (WGS) entry which is preliminary data.</text>
</comment>
<evidence type="ECO:0000313" key="3">
    <source>
        <dbReference type="Proteomes" id="UP001497525"/>
    </source>
</evidence>
<proteinExistence type="predicted"/>
<feature type="chain" id="PRO_5043752328" evidence="1">
    <location>
        <begin position="19"/>
        <end position="321"/>
    </location>
</feature>
<accession>A0AAV2TP25</accession>
<name>A0AAV2TP25_CALDB</name>
<dbReference type="Proteomes" id="UP001497525">
    <property type="component" value="Unassembled WGS sequence"/>
</dbReference>
<reference evidence="2" key="1">
    <citation type="submission" date="2024-06" db="EMBL/GenBank/DDBJ databases">
        <authorList>
            <person name="Liu X."/>
            <person name="Lenzi L."/>
            <person name="Haldenby T S."/>
            <person name="Uol C."/>
        </authorList>
    </citation>
    <scope>NUCLEOTIDE SEQUENCE</scope>
</reference>
<sequence>MNCFRNALFIFSVALVSSHKAADGTSKICCQYLNPKCYEIPEACRTEQMVTINGGTMNGSTLIYTNSRNLTVNFRFSLPTSNNPNATVTYQNDTETKHSNSSFEITMEKKGINFSLTGNWSNSDMGWMFYYSEDGAFKDCFHRTATNLRVMVSYDVRAVDKQPLTIRAQDGCGVKVILAGEVRGNLDPCRNTLDFGDKGRFDASLINTTVTTENSLLNYTIYSNCVSADVMLYYQENCPLITTLQTTYSPAKQQTETQNQPLPHARLSAGNQNRNPFSAHAHTLKHTHHRRLPRIHLAHAYINVICITITKTLIKSRPKSY</sequence>
<protein>
    <submittedName>
        <fullName evidence="2">Uncharacterized protein</fullName>
    </submittedName>
</protein>